<evidence type="ECO:0000256" key="2">
    <source>
        <dbReference type="SAM" id="Phobius"/>
    </source>
</evidence>
<dbReference type="SUPFAM" id="SSF53822">
    <property type="entry name" value="Periplasmic binding protein-like I"/>
    <property type="match status" value="1"/>
</dbReference>
<dbReference type="InterPro" id="IPR028082">
    <property type="entry name" value="Peripla_BP_I"/>
</dbReference>
<feature type="region of interest" description="Disordered" evidence="1">
    <location>
        <begin position="1"/>
        <end position="20"/>
    </location>
</feature>
<gene>
    <name evidence="3" type="ORF">FHS13_003593</name>
</gene>
<evidence type="ECO:0000313" key="4">
    <source>
        <dbReference type="Proteomes" id="UP000536604"/>
    </source>
</evidence>
<dbReference type="CDD" id="cd06268">
    <property type="entry name" value="PBP1_ABC_transporter_LIVBP-like"/>
    <property type="match status" value="1"/>
</dbReference>
<name>A0A841IRV9_9ACTN</name>
<feature type="transmembrane region" description="Helical" evidence="2">
    <location>
        <begin position="30"/>
        <end position="50"/>
    </location>
</feature>
<dbReference type="RefSeq" id="WP_246405406.1">
    <property type="nucleotide sequence ID" value="NZ_JACHJO010000011.1"/>
</dbReference>
<dbReference type="EMBL" id="JACHJO010000011">
    <property type="protein sequence ID" value="MBB6121619.1"/>
    <property type="molecule type" value="Genomic_DNA"/>
</dbReference>
<keyword evidence="2" id="KW-1133">Transmembrane helix</keyword>
<reference evidence="3 4" key="1">
    <citation type="submission" date="2020-08" db="EMBL/GenBank/DDBJ databases">
        <title>Genomic Encyclopedia of Type Strains, Phase III (KMG-III): the genomes of soil and plant-associated and newly described type strains.</title>
        <authorList>
            <person name="Whitman W."/>
        </authorList>
    </citation>
    <scope>NUCLEOTIDE SEQUENCE [LARGE SCALE GENOMIC DNA]</scope>
    <source>
        <strain evidence="3 4">CECT 8712</strain>
    </source>
</reference>
<evidence type="ECO:0000256" key="1">
    <source>
        <dbReference type="SAM" id="MobiDB-lite"/>
    </source>
</evidence>
<keyword evidence="2" id="KW-0472">Membrane</keyword>
<evidence type="ECO:0000313" key="3">
    <source>
        <dbReference type="EMBL" id="MBB6121619.1"/>
    </source>
</evidence>
<organism evidence="3 4">
    <name type="scientific">Nocardiopsis algeriensis</name>
    <dbReference type="NCBI Taxonomy" id="1478215"/>
    <lineage>
        <taxon>Bacteria</taxon>
        <taxon>Bacillati</taxon>
        <taxon>Actinomycetota</taxon>
        <taxon>Actinomycetes</taxon>
        <taxon>Streptosporangiales</taxon>
        <taxon>Nocardiopsidaceae</taxon>
        <taxon>Nocardiopsis</taxon>
    </lineage>
</organism>
<protein>
    <submittedName>
        <fullName evidence="3">ABC-type branched-subunit amino acid transport system substrate-binding protein</fullName>
    </submittedName>
</protein>
<dbReference type="Proteomes" id="UP000536604">
    <property type="component" value="Unassembled WGS sequence"/>
</dbReference>
<dbReference type="Gene3D" id="3.40.50.2300">
    <property type="match status" value="2"/>
</dbReference>
<comment type="caution">
    <text evidence="3">The sequence shown here is derived from an EMBL/GenBank/DDBJ whole genome shotgun (WGS) entry which is preliminary data.</text>
</comment>
<keyword evidence="4" id="KW-1185">Reference proteome</keyword>
<keyword evidence="2" id="KW-0812">Transmembrane</keyword>
<accession>A0A841IRV9</accession>
<sequence length="514" mass="55449">MPSEERATTPARPGRPREPRSRSAAFLKGWWHLLTLGLVLVLGAATFLYGNVLTCGGPGSGVRSVGGQCVGVTDGSYVYHDDFHRIQELITKENDRVAGLTDRHVVRVALLSTFTFGDVSPMDPGRIRRALEGAYTAQMRANHTRRLGDSKPALQLYLANTGSRQEHWEPVVDDLVAMTEDEENPLVAVVGMAVSIESTQEMATRMSRHGIPMVSTSATADGLEHGSIDGLVRAAPSNTEMVRALRRYLDGLEEPARATLVYDSTEPDLFTTTLRDAYQTHLGGYMEGHPQEYAGTTVGDTPRAGLFDTVTLNVCASETDTVFFAGRAPDLWEFVASLESRGCSDDPLRVLFATIGLTAMDDEDAMGMLRDSNITLVYASGIDPRWGDPKAGEDAPPHYGHFTEAFDEYVGDEGGSAFNNGYALVHHDALAVVARAVRMTNGMDLGDRPPRAEDVLAQLMLVNTAHEVPAGGGTLNYSDEHGGEAVGRYVPVVELPMEGERPAADPYVIGGTGP</sequence>
<proteinExistence type="predicted"/>
<dbReference type="AlphaFoldDB" id="A0A841IRV9"/>